<protein>
    <recommendedName>
        <fullName evidence="8">PQ-loop repeat-containing protein 1</fullName>
    </recommendedName>
</protein>
<name>A0A9Q3EXV0_9BASI</name>
<feature type="transmembrane region" description="Helical" evidence="5">
    <location>
        <begin position="36"/>
        <end position="56"/>
    </location>
</feature>
<dbReference type="EMBL" id="AVOT02033969">
    <property type="protein sequence ID" value="MBW0527962.1"/>
    <property type="molecule type" value="Genomic_DNA"/>
</dbReference>
<feature type="transmembrane region" description="Helical" evidence="5">
    <location>
        <begin position="233"/>
        <end position="256"/>
    </location>
</feature>
<dbReference type="GO" id="GO:0045332">
    <property type="term" value="P:phospholipid translocation"/>
    <property type="evidence" value="ECO:0007669"/>
    <property type="project" value="TreeGrafter"/>
</dbReference>
<keyword evidence="3 5" id="KW-1133">Transmembrane helix</keyword>
<accession>A0A9Q3EXV0</accession>
<dbReference type="Pfam" id="PF04193">
    <property type="entry name" value="PQ-loop"/>
    <property type="match status" value="2"/>
</dbReference>
<dbReference type="Gene3D" id="1.20.1280.290">
    <property type="match status" value="2"/>
</dbReference>
<evidence type="ECO:0000256" key="3">
    <source>
        <dbReference type="ARBA" id="ARBA00022989"/>
    </source>
</evidence>
<organism evidence="6 7">
    <name type="scientific">Austropuccinia psidii MF-1</name>
    <dbReference type="NCBI Taxonomy" id="1389203"/>
    <lineage>
        <taxon>Eukaryota</taxon>
        <taxon>Fungi</taxon>
        <taxon>Dikarya</taxon>
        <taxon>Basidiomycota</taxon>
        <taxon>Pucciniomycotina</taxon>
        <taxon>Pucciniomycetes</taxon>
        <taxon>Pucciniales</taxon>
        <taxon>Sphaerophragmiaceae</taxon>
        <taxon>Austropuccinia</taxon>
    </lineage>
</organism>
<dbReference type="InterPro" id="IPR052241">
    <property type="entry name" value="SLC66/Scramblase_ANY1"/>
</dbReference>
<keyword evidence="4 5" id="KW-0472">Membrane</keyword>
<sequence length="287" mass="32825">MNWVMAISSVGMAIGPPLVYLDQYISISRNKNSQGFSHLICLVLLAANITRLFYWLGERFDTALVIQSILMIITQFGLLEICLRYNQTSHQISVDNSQFDHPRTTSRQPTNIVLPIGHIERSIPQAQNSISSPAFSFGNVMNQKIDFYIDAFALLIVSEVLLFVILQRFHWFIQLIGFVAVGLESTLPLPQLITNYRRKSLAGFSPLVLLGWLFGDGFKSIYLVLIVPHANPIQFKICAFFQLFIDILILFQALIYRRKTHSDLLQLDNNYDDQERNDDILINDNNL</sequence>
<keyword evidence="2 5" id="KW-0812">Transmembrane</keyword>
<dbReference type="OrthoDB" id="292213at2759"/>
<dbReference type="PANTHER" id="PTHR14856">
    <property type="entry name" value="PQ-LOOP REPEAT-CONTAINING PROTEIN 1-LIKE PROTEIN"/>
    <property type="match status" value="1"/>
</dbReference>
<dbReference type="SMART" id="SM00679">
    <property type="entry name" value="CTNS"/>
    <property type="match status" value="2"/>
</dbReference>
<dbReference type="GO" id="GO:0005768">
    <property type="term" value="C:endosome"/>
    <property type="evidence" value="ECO:0007669"/>
    <property type="project" value="TreeGrafter"/>
</dbReference>
<reference evidence="6" key="1">
    <citation type="submission" date="2021-03" db="EMBL/GenBank/DDBJ databases">
        <title>Draft genome sequence of rust myrtle Austropuccinia psidii MF-1, a brazilian biotype.</title>
        <authorList>
            <person name="Quecine M.C."/>
            <person name="Pachon D.M.R."/>
            <person name="Bonatelli M.L."/>
            <person name="Correr F.H."/>
            <person name="Franceschini L.M."/>
            <person name="Leite T.F."/>
            <person name="Margarido G.R.A."/>
            <person name="Almeida C.A."/>
            <person name="Ferrarezi J.A."/>
            <person name="Labate C.A."/>
        </authorList>
    </citation>
    <scope>NUCLEOTIDE SEQUENCE</scope>
    <source>
        <strain evidence="6">MF-1</strain>
    </source>
</reference>
<dbReference type="Proteomes" id="UP000765509">
    <property type="component" value="Unassembled WGS sequence"/>
</dbReference>
<evidence type="ECO:0000313" key="7">
    <source>
        <dbReference type="Proteomes" id="UP000765509"/>
    </source>
</evidence>
<evidence type="ECO:0000256" key="5">
    <source>
        <dbReference type="SAM" id="Phobius"/>
    </source>
</evidence>
<dbReference type="PANTHER" id="PTHR14856:SF9">
    <property type="entry name" value="PQ-LOOP REPEAT-CONTAINING PROTEIN 1"/>
    <property type="match status" value="1"/>
</dbReference>
<dbReference type="GO" id="GO:0005829">
    <property type="term" value="C:cytosol"/>
    <property type="evidence" value="ECO:0007669"/>
    <property type="project" value="GOC"/>
</dbReference>
<dbReference type="AlphaFoldDB" id="A0A9Q3EXV0"/>
<dbReference type="GO" id="GO:0042147">
    <property type="term" value="P:retrograde transport, endosome to Golgi"/>
    <property type="evidence" value="ECO:0007669"/>
    <property type="project" value="TreeGrafter"/>
</dbReference>
<dbReference type="GO" id="GO:0016020">
    <property type="term" value="C:membrane"/>
    <property type="evidence" value="ECO:0007669"/>
    <property type="project" value="UniProtKB-SubCell"/>
</dbReference>
<comment type="caution">
    <text evidence="6">The sequence shown here is derived from an EMBL/GenBank/DDBJ whole genome shotgun (WGS) entry which is preliminary data.</text>
</comment>
<keyword evidence="7" id="KW-1185">Reference proteome</keyword>
<evidence type="ECO:0000256" key="4">
    <source>
        <dbReference type="ARBA" id="ARBA00023136"/>
    </source>
</evidence>
<evidence type="ECO:0000313" key="6">
    <source>
        <dbReference type="EMBL" id="MBW0527962.1"/>
    </source>
</evidence>
<feature type="transmembrane region" description="Helical" evidence="5">
    <location>
        <begin position="62"/>
        <end position="83"/>
    </location>
</feature>
<evidence type="ECO:0000256" key="2">
    <source>
        <dbReference type="ARBA" id="ARBA00022692"/>
    </source>
</evidence>
<comment type="subcellular location">
    <subcellularLocation>
        <location evidence="1">Membrane</location>
        <topology evidence="1">Multi-pass membrane protein</topology>
    </subcellularLocation>
</comment>
<gene>
    <name evidence="6" type="ORF">O181_067677</name>
</gene>
<feature type="transmembrane region" description="Helical" evidence="5">
    <location>
        <begin position="171"/>
        <end position="189"/>
    </location>
</feature>
<dbReference type="InterPro" id="IPR006603">
    <property type="entry name" value="PQ-loop_rpt"/>
</dbReference>
<proteinExistence type="predicted"/>
<feature type="transmembrane region" description="Helical" evidence="5">
    <location>
        <begin position="201"/>
        <end position="227"/>
    </location>
</feature>
<dbReference type="GO" id="GO:0005802">
    <property type="term" value="C:trans-Golgi network"/>
    <property type="evidence" value="ECO:0007669"/>
    <property type="project" value="TreeGrafter"/>
</dbReference>
<evidence type="ECO:0000256" key="1">
    <source>
        <dbReference type="ARBA" id="ARBA00004141"/>
    </source>
</evidence>
<evidence type="ECO:0008006" key="8">
    <source>
        <dbReference type="Google" id="ProtNLM"/>
    </source>
</evidence>
<feature type="transmembrane region" description="Helical" evidence="5">
    <location>
        <begin position="147"/>
        <end position="165"/>
    </location>
</feature>